<sequence>MGSSSTSVQEQAPHPPTRRPTSGNKNIYKTNRWGGVAVAPRQPSNSVTDHHLLTGRERDPGLGAPKEQDGVQACACPVTAGVHAACVRVPNPPAEVAVTALSQLRDSPATVHKCSKAAAGQHKAETGLSQGVRCSKAGGTGGAAKDTDGGLLSHRSGGAFSAAVD</sequence>
<dbReference type="AlphaFoldDB" id="A0A7S4D1A5"/>
<proteinExistence type="predicted"/>
<feature type="compositionally biased region" description="Polar residues" evidence="1">
    <location>
        <begin position="1"/>
        <end position="10"/>
    </location>
</feature>
<accession>A0A7S4D1A5</accession>
<feature type="region of interest" description="Disordered" evidence="1">
    <location>
        <begin position="120"/>
        <end position="165"/>
    </location>
</feature>
<gene>
    <name evidence="2" type="ORF">EGYM00163_LOCUS23159</name>
</gene>
<name>A0A7S4D1A5_9EUGL</name>
<protein>
    <submittedName>
        <fullName evidence="2">Uncharacterized protein</fullName>
    </submittedName>
</protein>
<feature type="compositionally biased region" description="Basic and acidic residues" evidence="1">
    <location>
        <begin position="48"/>
        <end position="60"/>
    </location>
</feature>
<evidence type="ECO:0000256" key="1">
    <source>
        <dbReference type="SAM" id="MobiDB-lite"/>
    </source>
</evidence>
<feature type="region of interest" description="Disordered" evidence="1">
    <location>
        <begin position="1"/>
        <end position="68"/>
    </location>
</feature>
<reference evidence="2" key="1">
    <citation type="submission" date="2021-01" db="EMBL/GenBank/DDBJ databases">
        <authorList>
            <person name="Corre E."/>
            <person name="Pelletier E."/>
            <person name="Niang G."/>
            <person name="Scheremetjew M."/>
            <person name="Finn R."/>
            <person name="Kale V."/>
            <person name="Holt S."/>
            <person name="Cochrane G."/>
            <person name="Meng A."/>
            <person name="Brown T."/>
            <person name="Cohen L."/>
        </authorList>
    </citation>
    <scope>NUCLEOTIDE SEQUENCE</scope>
    <source>
        <strain evidence="2">CCMP1594</strain>
    </source>
</reference>
<dbReference type="EMBL" id="HBJA01065699">
    <property type="protein sequence ID" value="CAE0812009.1"/>
    <property type="molecule type" value="Transcribed_RNA"/>
</dbReference>
<evidence type="ECO:0000313" key="2">
    <source>
        <dbReference type="EMBL" id="CAE0812009.1"/>
    </source>
</evidence>
<organism evidence="2">
    <name type="scientific">Eutreptiella gymnastica</name>
    <dbReference type="NCBI Taxonomy" id="73025"/>
    <lineage>
        <taxon>Eukaryota</taxon>
        <taxon>Discoba</taxon>
        <taxon>Euglenozoa</taxon>
        <taxon>Euglenida</taxon>
        <taxon>Spirocuta</taxon>
        <taxon>Euglenophyceae</taxon>
        <taxon>Eutreptiales</taxon>
        <taxon>Eutreptiaceae</taxon>
        <taxon>Eutreptiella</taxon>
    </lineage>
</organism>
<feature type="compositionally biased region" description="Polar residues" evidence="1">
    <location>
        <begin position="19"/>
        <end position="29"/>
    </location>
</feature>